<dbReference type="InterPro" id="IPR027417">
    <property type="entry name" value="P-loop_NTPase"/>
</dbReference>
<reference evidence="2 3" key="1">
    <citation type="submission" date="2019-09" db="EMBL/GenBank/DDBJ databases">
        <title>Bird 10,000 Genomes (B10K) Project - Family phase.</title>
        <authorList>
            <person name="Zhang G."/>
        </authorList>
    </citation>
    <scope>NUCLEOTIDE SEQUENCE [LARGE SCALE GENOMIC DNA]</scope>
    <source>
        <strain evidence="2">B10K-DU-001-78</strain>
        <tissue evidence="2">Muscle</tissue>
    </source>
</reference>
<comment type="caution">
    <text evidence="2">The sequence shown here is derived from an EMBL/GenBank/DDBJ whole genome shotgun (WGS) entry which is preliminary data.</text>
</comment>
<feature type="non-terminal residue" evidence="2">
    <location>
        <position position="1"/>
    </location>
</feature>
<proteinExistence type="predicted"/>
<dbReference type="Pfam" id="PF12774">
    <property type="entry name" value="AAA_6"/>
    <property type="match status" value="1"/>
</dbReference>
<keyword evidence="3" id="KW-1185">Reference proteome</keyword>
<evidence type="ECO:0000313" key="3">
    <source>
        <dbReference type="Proteomes" id="UP000557230"/>
    </source>
</evidence>
<feature type="domain" description="Dynein heavy chain hydrolytic ATP-binding dynein motor region" evidence="1">
    <location>
        <begin position="3"/>
        <end position="49"/>
    </location>
</feature>
<dbReference type="Proteomes" id="UP000557230">
    <property type="component" value="Unassembled WGS sequence"/>
</dbReference>
<dbReference type="Gene3D" id="3.40.50.300">
    <property type="entry name" value="P-loop containing nucleotide triphosphate hydrolases"/>
    <property type="match status" value="1"/>
</dbReference>
<dbReference type="PANTHER" id="PTHR46961:SF16">
    <property type="entry name" value="DYNEIN AXONEMAL HEAVY CHAIN 17-RELATED"/>
    <property type="match status" value="1"/>
</dbReference>
<organism evidence="2 3">
    <name type="scientific">Indicator maculatus</name>
    <name type="common">spotted honeyguide</name>
    <dbReference type="NCBI Taxonomy" id="545262"/>
    <lineage>
        <taxon>Eukaryota</taxon>
        <taxon>Metazoa</taxon>
        <taxon>Chordata</taxon>
        <taxon>Craniata</taxon>
        <taxon>Vertebrata</taxon>
        <taxon>Euteleostomi</taxon>
        <taxon>Archelosauria</taxon>
        <taxon>Archosauria</taxon>
        <taxon>Dinosauria</taxon>
        <taxon>Saurischia</taxon>
        <taxon>Theropoda</taxon>
        <taxon>Coelurosauria</taxon>
        <taxon>Aves</taxon>
        <taxon>Neognathae</taxon>
        <taxon>Neoaves</taxon>
        <taxon>Telluraves</taxon>
        <taxon>Coraciimorphae</taxon>
        <taxon>Piciformes</taxon>
        <taxon>Indicatoridae</taxon>
        <taxon>Indicator</taxon>
    </lineage>
</organism>
<feature type="non-terminal residue" evidence="2">
    <location>
        <position position="51"/>
    </location>
</feature>
<sequence>HFECLVRQAVLDLQLQPEDNFVLKVVQLEELLAVRHSVFVVGSAGTGKSQV</sequence>
<dbReference type="GO" id="GO:0005524">
    <property type="term" value="F:ATP binding"/>
    <property type="evidence" value="ECO:0007669"/>
    <property type="project" value="InterPro"/>
</dbReference>
<evidence type="ECO:0000313" key="2">
    <source>
        <dbReference type="EMBL" id="NXN08922.1"/>
    </source>
</evidence>
<dbReference type="GO" id="GO:0030286">
    <property type="term" value="C:dynein complex"/>
    <property type="evidence" value="ECO:0007669"/>
    <property type="project" value="InterPro"/>
</dbReference>
<dbReference type="AlphaFoldDB" id="A0A7L1G4T2"/>
<dbReference type="OrthoDB" id="10251809at2759"/>
<dbReference type="PANTHER" id="PTHR46961">
    <property type="entry name" value="DYNEIN HEAVY CHAIN 1, AXONEMAL-LIKE PROTEIN"/>
    <property type="match status" value="1"/>
</dbReference>
<dbReference type="GO" id="GO:0045505">
    <property type="term" value="F:dynein intermediate chain binding"/>
    <property type="evidence" value="ECO:0007669"/>
    <property type="project" value="InterPro"/>
</dbReference>
<dbReference type="InterPro" id="IPR026983">
    <property type="entry name" value="DHC"/>
</dbReference>
<name>A0A7L1G4T2_9PICI</name>
<dbReference type="InterPro" id="IPR035699">
    <property type="entry name" value="AAA_6"/>
</dbReference>
<dbReference type="GO" id="GO:0007018">
    <property type="term" value="P:microtubule-based movement"/>
    <property type="evidence" value="ECO:0007669"/>
    <property type="project" value="InterPro"/>
</dbReference>
<evidence type="ECO:0000259" key="1">
    <source>
        <dbReference type="Pfam" id="PF12774"/>
    </source>
</evidence>
<protein>
    <submittedName>
        <fullName evidence="2">DYH9 protein</fullName>
    </submittedName>
</protein>
<dbReference type="EMBL" id="VXBD01003091">
    <property type="protein sequence ID" value="NXN08922.1"/>
    <property type="molecule type" value="Genomic_DNA"/>
</dbReference>
<accession>A0A7L1G4T2</accession>
<gene>
    <name evidence="2" type="primary">Dnah9_0</name>
    <name evidence="2" type="ORF">INDMAC_R15306</name>
</gene>
<dbReference type="GO" id="GO:0051959">
    <property type="term" value="F:dynein light intermediate chain binding"/>
    <property type="evidence" value="ECO:0007669"/>
    <property type="project" value="InterPro"/>
</dbReference>